<organism evidence="1">
    <name type="scientific">Arundo donax</name>
    <name type="common">Giant reed</name>
    <name type="synonym">Donax arundinaceus</name>
    <dbReference type="NCBI Taxonomy" id="35708"/>
    <lineage>
        <taxon>Eukaryota</taxon>
        <taxon>Viridiplantae</taxon>
        <taxon>Streptophyta</taxon>
        <taxon>Embryophyta</taxon>
        <taxon>Tracheophyta</taxon>
        <taxon>Spermatophyta</taxon>
        <taxon>Magnoliopsida</taxon>
        <taxon>Liliopsida</taxon>
        <taxon>Poales</taxon>
        <taxon>Poaceae</taxon>
        <taxon>PACMAD clade</taxon>
        <taxon>Arundinoideae</taxon>
        <taxon>Arundineae</taxon>
        <taxon>Arundo</taxon>
    </lineage>
</organism>
<proteinExistence type="predicted"/>
<evidence type="ECO:0000313" key="1">
    <source>
        <dbReference type="EMBL" id="JAE19241.1"/>
    </source>
</evidence>
<dbReference type="EMBL" id="GBRH01178655">
    <property type="protein sequence ID" value="JAE19241.1"/>
    <property type="molecule type" value="Transcribed_RNA"/>
</dbReference>
<reference evidence="1" key="2">
    <citation type="journal article" date="2015" name="Data Brief">
        <title>Shoot transcriptome of the giant reed, Arundo donax.</title>
        <authorList>
            <person name="Barrero R.A."/>
            <person name="Guerrero F.D."/>
            <person name="Moolhuijzen P."/>
            <person name="Goolsby J.A."/>
            <person name="Tidwell J."/>
            <person name="Bellgard S.E."/>
            <person name="Bellgard M.I."/>
        </authorList>
    </citation>
    <scope>NUCLEOTIDE SEQUENCE</scope>
    <source>
        <tissue evidence="1">Shoot tissue taken approximately 20 cm above the soil surface</tissue>
    </source>
</reference>
<accession>A0A0A9G9K7</accession>
<protein>
    <submittedName>
        <fullName evidence="1">Uncharacterized protein</fullName>
    </submittedName>
</protein>
<dbReference type="AlphaFoldDB" id="A0A0A9G9K7"/>
<sequence length="75" mass="8832">MRFQGGPYNETKGFLADQHRRLQLEKKASRCARFYITSDRCCHNFMHINHVHDLSIANPFECVVTCNKEWCVCIL</sequence>
<reference evidence="1" key="1">
    <citation type="submission" date="2014-09" db="EMBL/GenBank/DDBJ databases">
        <authorList>
            <person name="Magalhaes I.L.F."/>
            <person name="Oliveira U."/>
            <person name="Santos F.R."/>
            <person name="Vidigal T.H.D.A."/>
            <person name="Brescovit A.D."/>
            <person name="Santos A.J."/>
        </authorList>
    </citation>
    <scope>NUCLEOTIDE SEQUENCE</scope>
    <source>
        <tissue evidence="1">Shoot tissue taken approximately 20 cm above the soil surface</tissue>
    </source>
</reference>
<name>A0A0A9G9K7_ARUDO</name>